<gene>
    <name evidence="1" type="ORF">B0I21_101383</name>
</gene>
<sequence>MDVFLRNIKDAVLENIKHDYGQLIFDSKVSVGLDTTNVFSKGIGETKFTNVP</sequence>
<keyword evidence="2" id="KW-1185">Reference proteome</keyword>
<dbReference type="AlphaFoldDB" id="A0A4R7DEB2"/>
<accession>A0A4R7DEB2</accession>
<dbReference type="Proteomes" id="UP000294752">
    <property type="component" value="Unassembled WGS sequence"/>
</dbReference>
<evidence type="ECO:0000313" key="2">
    <source>
        <dbReference type="Proteomes" id="UP000294752"/>
    </source>
</evidence>
<name>A0A4R7DEB2_9SPHI</name>
<reference evidence="1 2" key="1">
    <citation type="submission" date="2019-03" db="EMBL/GenBank/DDBJ databases">
        <title>Genomic Encyclopedia of Type Strains, Phase III (KMG-III): the genomes of soil and plant-associated and newly described type strains.</title>
        <authorList>
            <person name="Whitman W."/>
        </authorList>
    </citation>
    <scope>NUCLEOTIDE SEQUENCE [LARGE SCALE GENOMIC DNA]</scope>
    <source>
        <strain evidence="1 2">CGMCC 1.12801</strain>
    </source>
</reference>
<organism evidence="1 2">
    <name type="scientific">Sphingobacterium paludis</name>
    <dbReference type="NCBI Taxonomy" id="1476465"/>
    <lineage>
        <taxon>Bacteria</taxon>
        <taxon>Pseudomonadati</taxon>
        <taxon>Bacteroidota</taxon>
        <taxon>Sphingobacteriia</taxon>
        <taxon>Sphingobacteriales</taxon>
        <taxon>Sphingobacteriaceae</taxon>
        <taxon>Sphingobacterium</taxon>
    </lineage>
</organism>
<proteinExistence type="predicted"/>
<dbReference type="EMBL" id="SNZV01000001">
    <property type="protein sequence ID" value="TDS17516.1"/>
    <property type="molecule type" value="Genomic_DNA"/>
</dbReference>
<protein>
    <submittedName>
        <fullName evidence="1">Uncharacterized protein</fullName>
    </submittedName>
</protein>
<comment type="caution">
    <text evidence="1">The sequence shown here is derived from an EMBL/GenBank/DDBJ whole genome shotgun (WGS) entry which is preliminary data.</text>
</comment>
<evidence type="ECO:0000313" key="1">
    <source>
        <dbReference type="EMBL" id="TDS17516.1"/>
    </source>
</evidence>